<dbReference type="eggNOG" id="ENOG502QTWH">
    <property type="taxonomic scope" value="Eukaryota"/>
</dbReference>
<evidence type="ECO:0000256" key="6">
    <source>
        <dbReference type="ARBA" id="ARBA00022617"/>
    </source>
</evidence>
<keyword evidence="7 13" id="KW-0479">Metal-binding</keyword>
<keyword evidence="10" id="KW-0408">Iron</keyword>
<dbReference type="InterPro" id="IPR010255">
    <property type="entry name" value="Haem_peroxidase_sf"/>
</dbReference>
<dbReference type="AlphaFoldDB" id="D8SVQ5"/>
<evidence type="ECO:0000256" key="4">
    <source>
        <dbReference type="ARBA" id="ARBA00022525"/>
    </source>
</evidence>
<keyword evidence="9 13" id="KW-0106">Calcium</keyword>
<evidence type="ECO:0000256" key="1">
    <source>
        <dbReference type="ARBA" id="ARBA00000189"/>
    </source>
</evidence>
<dbReference type="SMR" id="D8SVQ5"/>
<dbReference type="PRINTS" id="PR00458">
    <property type="entry name" value="PEROXIDASE"/>
</dbReference>
<dbReference type="OMA" id="LPISWPY"/>
<keyword evidence="5" id="KW-0575">Peroxidase</keyword>
<feature type="domain" description="Plant heme peroxidase family profile" evidence="17">
    <location>
        <begin position="1"/>
        <end position="125"/>
    </location>
</feature>
<evidence type="ECO:0000313" key="18">
    <source>
        <dbReference type="EMBL" id="EFJ11477.1"/>
    </source>
</evidence>
<proteinExistence type="inferred from homology"/>
<evidence type="ECO:0000259" key="17">
    <source>
        <dbReference type="PROSITE" id="PS50873"/>
    </source>
</evidence>
<name>D8SVQ5_SELML</name>
<dbReference type="PANTHER" id="PTHR31388:SF264">
    <property type="entry name" value="PEROXIDASE 59"/>
    <property type="match status" value="1"/>
</dbReference>
<keyword evidence="5" id="KW-0560">Oxidoreductase</keyword>
<evidence type="ECO:0000256" key="9">
    <source>
        <dbReference type="ARBA" id="ARBA00022837"/>
    </source>
</evidence>
<evidence type="ECO:0000256" key="15">
    <source>
        <dbReference type="PIRSR" id="PIRSR600823-5"/>
    </source>
</evidence>
<dbReference type="GO" id="GO:0006979">
    <property type="term" value="P:response to oxidative stress"/>
    <property type="evidence" value="ECO:0007669"/>
    <property type="project" value="InterPro"/>
</dbReference>
<reference evidence="18 19" key="1">
    <citation type="journal article" date="2011" name="Science">
        <title>The Selaginella genome identifies genetic changes associated with the evolution of vascular plants.</title>
        <authorList>
            <person name="Banks J.A."/>
            <person name="Nishiyama T."/>
            <person name="Hasebe M."/>
            <person name="Bowman J.L."/>
            <person name="Gribskov M."/>
            <person name="dePamphilis C."/>
            <person name="Albert V.A."/>
            <person name="Aono N."/>
            <person name="Aoyama T."/>
            <person name="Ambrose B.A."/>
            <person name="Ashton N.W."/>
            <person name="Axtell M.J."/>
            <person name="Barker E."/>
            <person name="Barker M.S."/>
            <person name="Bennetzen J.L."/>
            <person name="Bonawitz N.D."/>
            <person name="Chapple C."/>
            <person name="Cheng C."/>
            <person name="Correa L.G."/>
            <person name="Dacre M."/>
            <person name="DeBarry J."/>
            <person name="Dreyer I."/>
            <person name="Elias M."/>
            <person name="Engstrom E.M."/>
            <person name="Estelle M."/>
            <person name="Feng L."/>
            <person name="Finet C."/>
            <person name="Floyd S.K."/>
            <person name="Frommer W.B."/>
            <person name="Fujita T."/>
            <person name="Gramzow L."/>
            <person name="Gutensohn M."/>
            <person name="Harholt J."/>
            <person name="Hattori M."/>
            <person name="Heyl A."/>
            <person name="Hirai T."/>
            <person name="Hiwatashi Y."/>
            <person name="Ishikawa M."/>
            <person name="Iwata M."/>
            <person name="Karol K.G."/>
            <person name="Koehler B."/>
            <person name="Kolukisaoglu U."/>
            <person name="Kubo M."/>
            <person name="Kurata T."/>
            <person name="Lalonde S."/>
            <person name="Li K."/>
            <person name="Li Y."/>
            <person name="Litt A."/>
            <person name="Lyons E."/>
            <person name="Manning G."/>
            <person name="Maruyama T."/>
            <person name="Michael T.P."/>
            <person name="Mikami K."/>
            <person name="Miyazaki S."/>
            <person name="Morinaga S."/>
            <person name="Murata T."/>
            <person name="Mueller-Roeber B."/>
            <person name="Nelson D.R."/>
            <person name="Obara M."/>
            <person name="Oguri Y."/>
            <person name="Olmstead R.G."/>
            <person name="Onodera N."/>
            <person name="Petersen B.L."/>
            <person name="Pils B."/>
            <person name="Prigge M."/>
            <person name="Rensing S.A."/>
            <person name="Riano-Pachon D.M."/>
            <person name="Roberts A.W."/>
            <person name="Sato Y."/>
            <person name="Scheller H.V."/>
            <person name="Schulz B."/>
            <person name="Schulz C."/>
            <person name="Shakirov E.V."/>
            <person name="Shibagaki N."/>
            <person name="Shinohara N."/>
            <person name="Shippen D.E."/>
            <person name="Soerensen I."/>
            <person name="Sotooka R."/>
            <person name="Sugimoto N."/>
            <person name="Sugita M."/>
            <person name="Sumikawa N."/>
            <person name="Tanurdzic M."/>
            <person name="Theissen G."/>
            <person name="Ulvskov P."/>
            <person name="Wakazuki S."/>
            <person name="Weng J.K."/>
            <person name="Willats W.W."/>
            <person name="Wipf D."/>
            <person name="Wolf P.G."/>
            <person name="Yang L."/>
            <person name="Zimmer A.D."/>
            <person name="Zhu Q."/>
            <person name="Mitros T."/>
            <person name="Hellsten U."/>
            <person name="Loque D."/>
            <person name="Otillar R."/>
            <person name="Salamov A."/>
            <person name="Schmutz J."/>
            <person name="Shapiro H."/>
            <person name="Lindquist E."/>
            <person name="Lucas S."/>
            <person name="Rokhsar D."/>
            <person name="Grigoriev I.V."/>
        </authorList>
    </citation>
    <scope>NUCLEOTIDE SEQUENCE [LARGE SCALE GENOMIC DNA]</scope>
</reference>
<evidence type="ECO:0000256" key="10">
    <source>
        <dbReference type="ARBA" id="ARBA00023004"/>
    </source>
</evidence>
<dbReference type="Gramene" id="EFJ11477">
    <property type="protein sequence ID" value="EFJ11477"/>
    <property type="gene ID" value="SELMODRAFT_17470"/>
</dbReference>
<evidence type="ECO:0000256" key="3">
    <source>
        <dbReference type="ARBA" id="ARBA00002322"/>
    </source>
</evidence>
<keyword evidence="8" id="KW-0732">Signal</keyword>
<dbReference type="GO" id="GO:0020037">
    <property type="term" value="F:heme binding"/>
    <property type="evidence" value="ECO:0007669"/>
    <property type="project" value="InterPro"/>
</dbReference>
<dbReference type="InterPro" id="IPR000823">
    <property type="entry name" value="Peroxidase_pln"/>
</dbReference>
<feature type="non-terminal residue" evidence="18">
    <location>
        <position position="125"/>
    </location>
</feature>
<accession>D8SVQ5</accession>
<dbReference type="PROSITE" id="PS50873">
    <property type="entry name" value="PEROXIDASE_4"/>
    <property type="match status" value="1"/>
</dbReference>
<gene>
    <name evidence="18" type="ORF">SELMODRAFT_17470</name>
</gene>
<dbReference type="SUPFAM" id="SSF48113">
    <property type="entry name" value="Heme-dependent peroxidases"/>
    <property type="match status" value="1"/>
</dbReference>
<keyword evidence="6" id="KW-0349">Heme</keyword>
<dbReference type="InParanoid" id="D8SVQ5"/>
<evidence type="ECO:0000256" key="5">
    <source>
        <dbReference type="ARBA" id="ARBA00022559"/>
    </source>
</evidence>
<comment type="catalytic activity">
    <reaction evidence="1">
        <text>2 a phenolic donor + H2O2 = 2 a phenolic radical donor + 2 H2O</text>
        <dbReference type="Rhea" id="RHEA:56136"/>
        <dbReference type="ChEBI" id="CHEBI:15377"/>
        <dbReference type="ChEBI" id="CHEBI:16240"/>
        <dbReference type="ChEBI" id="CHEBI:139520"/>
        <dbReference type="ChEBI" id="CHEBI:139521"/>
        <dbReference type="EC" id="1.11.1.7"/>
    </reaction>
</comment>
<dbReference type="Pfam" id="PF00141">
    <property type="entry name" value="peroxidase"/>
    <property type="match status" value="1"/>
</dbReference>
<feature type="active site" description="Proton acceptor" evidence="12">
    <location>
        <position position="36"/>
    </location>
</feature>
<evidence type="ECO:0000256" key="2">
    <source>
        <dbReference type="ARBA" id="ARBA00001970"/>
    </source>
</evidence>
<evidence type="ECO:0000256" key="14">
    <source>
        <dbReference type="PIRSR" id="PIRSR600823-4"/>
    </source>
</evidence>
<feature type="binding site" evidence="13">
    <location>
        <position position="56"/>
    </location>
    <ligand>
        <name>Ca(2+)</name>
        <dbReference type="ChEBI" id="CHEBI:29108"/>
        <label>1</label>
    </ligand>
</feature>
<dbReference type="KEGG" id="smo:SELMODRAFT_17470"/>
<organism evidence="19">
    <name type="scientific">Selaginella moellendorffii</name>
    <name type="common">Spikemoss</name>
    <dbReference type="NCBI Taxonomy" id="88036"/>
    <lineage>
        <taxon>Eukaryota</taxon>
        <taxon>Viridiplantae</taxon>
        <taxon>Streptophyta</taxon>
        <taxon>Embryophyta</taxon>
        <taxon>Tracheophyta</taxon>
        <taxon>Lycopodiopsida</taxon>
        <taxon>Selaginellales</taxon>
        <taxon>Selaginellaceae</taxon>
        <taxon>Selaginella</taxon>
    </lineage>
</organism>
<dbReference type="GO" id="GO:0046872">
    <property type="term" value="F:metal ion binding"/>
    <property type="evidence" value="ECO:0007669"/>
    <property type="project" value="UniProtKB-KW"/>
</dbReference>
<feature type="binding site" evidence="13">
    <location>
        <position position="38"/>
    </location>
    <ligand>
        <name>Ca(2+)</name>
        <dbReference type="ChEBI" id="CHEBI:29108"/>
        <label>1</label>
    </ligand>
</feature>
<evidence type="ECO:0000313" key="19">
    <source>
        <dbReference type="Proteomes" id="UP000001514"/>
    </source>
</evidence>
<keyword evidence="15" id="KW-1015">Disulfide bond</keyword>
<dbReference type="PRINTS" id="PR00461">
    <property type="entry name" value="PLPEROXIDASE"/>
</dbReference>
<feature type="disulfide bond" evidence="15">
    <location>
        <begin position="5"/>
        <end position="83"/>
    </location>
</feature>
<feature type="site" description="Transition state stabilizer" evidence="14">
    <location>
        <position position="32"/>
    </location>
</feature>
<dbReference type="GO" id="GO:0140825">
    <property type="term" value="F:lactoperoxidase activity"/>
    <property type="evidence" value="ECO:0007669"/>
    <property type="project" value="UniProtKB-EC"/>
</dbReference>
<comment type="cofactor">
    <cofactor evidence="2">
        <name>heme b</name>
        <dbReference type="ChEBI" id="CHEBI:60344"/>
    </cofactor>
</comment>
<comment type="cofactor">
    <cofactor evidence="13">
        <name>Ca(2+)</name>
        <dbReference type="ChEBI" id="CHEBI:29108"/>
    </cofactor>
    <text evidence="13">Binds 2 calcium ions per subunit.</text>
</comment>
<comment type="function">
    <text evidence="3">Removal of H(2)O(2), oxidation of toxic reductants, biosynthesis and degradation of lignin, suberization, auxin catabolism, response to environmental stresses such as wounding, pathogen attack and oxidative stress. These functions might be dependent on each isozyme/isoform in each plant tissue.</text>
</comment>
<evidence type="ECO:0000256" key="12">
    <source>
        <dbReference type="PIRSR" id="PIRSR600823-1"/>
    </source>
</evidence>
<dbReference type="InterPro" id="IPR002016">
    <property type="entry name" value="Haem_peroxidase"/>
</dbReference>
<dbReference type="Proteomes" id="UP000001514">
    <property type="component" value="Unassembled WGS sequence"/>
</dbReference>
<keyword evidence="11" id="KW-0325">Glycoprotein</keyword>
<protein>
    <recommendedName>
        <fullName evidence="17">Plant heme peroxidase family profile domain-containing protein</fullName>
    </recommendedName>
</protein>
<comment type="similarity">
    <text evidence="16">Belongs to the peroxidase family.</text>
</comment>
<keyword evidence="19" id="KW-1185">Reference proteome</keyword>
<evidence type="ECO:0000256" key="16">
    <source>
        <dbReference type="RuleBase" id="RU004241"/>
    </source>
</evidence>
<dbReference type="Gene3D" id="1.10.520.10">
    <property type="match status" value="1"/>
</dbReference>
<evidence type="ECO:0000256" key="13">
    <source>
        <dbReference type="PIRSR" id="PIRSR600823-3"/>
    </source>
</evidence>
<dbReference type="EMBL" id="GL377646">
    <property type="protein sequence ID" value="EFJ11477.1"/>
    <property type="molecule type" value="Genomic_DNA"/>
</dbReference>
<feature type="non-terminal residue" evidence="18">
    <location>
        <position position="1"/>
    </location>
</feature>
<dbReference type="HOGENOM" id="CLU_010543_3_2_1"/>
<sequence>YDSTCPQVEKIVKAGVANAAQSDSRLPASLLRLHFHEVSRLLGVVLLDDTPTFQGENTARPNNNSIRGFKAIDAIKSSLESSCKGVVSCADILALAARDSVVLSGGPSWEVPLGRRGSITASFSG</sequence>
<keyword evidence="4" id="KW-0964">Secreted</keyword>
<evidence type="ECO:0000256" key="11">
    <source>
        <dbReference type="ARBA" id="ARBA00023180"/>
    </source>
</evidence>
<evidence type="ECO:0000256" key="7">
    <source>
        <dbReference type="ARBA" id="ARBA00022723"/>
    </source>
</evidence>
<evidence type="ECO:0000256" key="8">
    <source>
        <dbReference type="ARBA" id="ARBA00022729"/>
    </source>
</evidence>
<dbReference type="PANTHER" id="PTHR31388">
    <property type="entry name" value="PEROXIDASE 72-RELATED"/>
    <property type="match status" value="1"/>
</dbReference>